<organism evidence="1 2">
    <name type="scientific">Collybiopsis luxurians FD-317 M1</name>
    <dbReference type="NCBI Taxonomy" id="944289"/>
    <lineage>
        <taxon>Eukaryota</taxon>
        <taxon>Fungi</taxon>
        <taxon>Dikarya</taxon>
        <taxon>Basidiomycota</taxon>
        <taxon>Agaricomycotina</taxon>
        <taxon>Agaricomycetes</taxon>
        <taxon>Agaricomycetidae</taxon>
        <taxon>Agaricales</taxon>
        <taxon>Marasmiineae</taxon>
        <taxon>Omphalotaceae</taxon>
        <taxon>Collybiopsis</taxon>
        <taxon>Collybiopsis luxurians</taxon>
    </lineage>
</organism>
<dbReference type="HOGENOM" id="CLU_2590011_0_0_1"/>
<dbReference type="Proteomes" id="UP000053593">
    <property type="component" value="Unassembled WGS sequence"/>
</dbReference>
<proteinExistence type="predicted"/>
<reference evidence="1 2" key="1">
    <citation type="submission" date="2014-04" db="EMBL/GenBank/DDBJ databases">
        <title>Evolutionary Origins and Diversification of the Mycorrhizal Mutualists.</title>
        <authorList>
            <consortium name="DOE Joint Genome Institute"/>
            <consortium name="Mycorrhizal Genomics Consortium"/>
            <person name="Kohler A."/>
            <person name="Kuo A."/>
            <person name="Nagy L.G."/>
            <person name="Floudas D."/>
            <person name="Copeland A."/>
            <person name="Barry K.W."/>
            <person name="Cichocki N."/>
            <person name="Veneault-Fourrey C."/>
            <person name="LaButti K."/>
            <person name="Lindquist E.A."/>
            <person name="Lipzen A."/>
            <person name="Lundell T."/>
            <person name="Morin E."/>
            <person name="Murat C."/>
            <person name="Riley R."/>
            <person name="Ohm R."/>
            <person name="Sun H."/>
            <person name="Tunlid A."/>
            <person name="Henrissat B."/>
            <person name="Grigoriev I.V."/>
            <person name="Hibbett D.S."/>
            <person name="Martin F."/>
        </authorList>
    </citation>
    <scope>NUCLEOTIDE SEQUENCE [LARGE SCALE GENOMIC DNA]</scope>
    <source>
        <strain evidence="1 2">FD-317 M1</strain>
    </source>
</reference>
<keyword evidence="2" id="KW-1185">Reference proteome</keyword>
<evidence type="ECO:0000313" key="1">
    <source>
        <dbReference type="EMBL" id="KIK58769.1"/>
    </source>
</evidence>
<protein>
    <submittedName>
        <fullName evidence="1">Uncharacterized protein</fullName>
    </submittedName>
</protein>
<gene>
    <name evidence="1" type="ORF">GYMLUDRAFT_245853</name>
</gene>
<name>A0A0D0C8D5_9AGAR</name>
<dbReference type="AlphaFoldDB" id="A0A0D0C8D5"/>
<evidence type="ECO:0000313" key="2">
    <source>
        <dbReference type="Proteomes" id="UP000053593"/>
    </source>
</evidence>
<sequence>MVILLPHIPSRSQLLLNPRDPQTPARRVTLIVDQSVSLLRTFVSSPFNPVTFLFEKSFHSLIQIISSSAAYVPSFVFTGG</sequence>
<accession>A0A0D0C8D5</accession>
<dbReference type="EMBL" id="KN834783">
    <property type="protein sequence ID" value="KIK58769.1"/>
    <property type="molecule type" value="Genomic_DNA"/>
</dbReference>